<dbReference type="SUPFAM" id="SSF57362">
    <property type="entry name" value="BPTI-like"/>
    <property type="match status" value="1"/>
</dbReference>
<evidence type="ECO:0000256" key="1">
    <source>
        <dbReference type="SAM" id="SignalP"/>
    </source>
</evidence>
<dbReference type="AlphaFoldDB" id="A0A0K8RDH8"/>
<dbReference type="PROSITE" id="PS50279">
    <property type="entry name" value="BPTI_KUNITZ_2"/>
    <property type="match status" value="1"/>
</dbReference>
<accession>A0A0K8RDH8</accession>
<feature type="signal peptide" evidence="1">
    <location>
        <begin position="1"/>
        <end position="19"/>
    </location>
</feature>
<dbReference type="GO" id="GO:0004867">
    <property type="term" value="F:serine-type endopeptidase inhibitor activity"/>
    <property type="evidence" value="ECO:0007669"/>
    <property type="project" value="InterPro"/>
</dbReference>
<name>A0A0K8RDH8_IXORI</name>
<keyword evidence="1" id="KW-0732">Signal</keyword>
<feature type="domain" description="BPTI/Kunitz inhibitor" evidence="2">
    <location>
        <begin position="26"/>
        <end position="75"/>
    </location>
</feature>
<dbReference type="Gene3D" id="4.10.410.10">
    <property type="entry name" value="Pancreatic trypsin inhibitor Kunitz domain"/>
    <property type="match status" value="1"/>
</dbReference>
<evidence type="ECO:0000259" key="2">
    <source>
        <dbReference type="PROSITE" id="PS50279"/>
    </source>
</evidence>
<dbReference type="InterPro" id="IPR036880">
    <property type="entry name" value="Kunitz_BPTI_sf"/>
</dbReference>
<dbReference type="SMART" id="SM00131">
    <property type="entry name" value="KU"/>
    <property type="match status" value="1"/>
</dbReference>
<dbReference type="Pfam" id="PF00014">
    <property type="entry name" value="Kunitz_BPTI"/>
    <property type="match status" value="1"/>
</dbReference>
<feature type="chain" id="PRO_5005517008" evidence="1">
    <location>
        <begin position="20"/>
        <end position="95"/>
    </location>
</feature>
<proteinExistence type="evidence at transcript level"/>
<reference evidence="3" key="1">
    <citation type="submission" date="2012-12" db="EMBL/GenBank/DDBJ databases">
        <title>Identification and characterization of a phenylalanine ammonia-lyase gene family in Isatis indigotica Fort.</title>
        <authorList>
            <person name="Liu Q."/>
            <person name="Chen J."/>
            <person name="Zhou X."/>
            <person name="Di P."/>
            <person name="Xiao Y."/>
            <person name="Xuan H."/>
            <person name="Zhang L."/>
            <person name="Chen W."/>
        </authorList>
    </citation>
    <scope>NUCLEOTIDE SEQUENCE</scope>
    <source>
        <tissue evidence="3">Salivary gland</tissue>
    </source>
</reference>
<sequence>MKATTAALCFLVAAVCVTALLPEDICRAPHAITSCAGTAKKMWYFENNTNKCESYDGCGTGYNDFHSKRCCEDSCPYGELRQISFPRFRSTRVAN</sequence>
<evidence type="ECO:0000313" key="3">
    <source>
        <dbReference type="EMBL" id="JAA69212.1"/>
    </source>
</evidence>
<dbReference type="InterPro" id="IPR002223">
    <property type="entry name" value="Kunitz_BPTI"/>
</dbReference>
<protein>
    <submittedName>
        <fullName evidence="3">Putative salivary kunitz domain protein</fullName>
    </submittedName>
</protein>
<dbReference type="EMBL" id="GADI01004596">
    <property type="protein sequence ID" value="JAA69212.1"/>
    <property type="molecule type" value="mRNA"/>
</dbReference>
<organism evidence="3">
    <name type="scientific">Ixodes ricinus</name>
    <name type="common">Common tick</name>
    <name type="synonym">Acarus ricinus</name>
    <dbReference type="NCBI Taxonomy" id="34613"/>
    <lineage>
        <taxon>Eukaryota</taxon>
        <taxon>Metazoa</taxon>
        <taxon>Ecdysozoa</taxon>
        <taxon>Arthropoda</taxon>
        <taxon>Chelicerata</taxon>
        <taxon>Arachnida</taxon>
        <taxon>Acari</taxon>
        <taxon>Parasitiformes</taxon>
        <taxon>Ixodida</taxon>
        <taxon>Ixodoidea</taxon>
        <taxon>Ixodidae</taxon>
        <taxon>Ixodinae</taxon>
        <taxon>Ixodes</taxon>
    </lineage>
</organism>